<protein>
    <recommendedName>
        <fullName evidence="4">DUF834 domain-containing protein</fullName>
    </recommendedName>
</protein>
<dbReference type="AlphaFoldDB" id="A0A6G1E974"/>
<dbReference type="EMBL" id="SPHZ02000004">
    <property type="protein sequence ID" value="KAF0921330.1"/>
    <property type="molecule type" value="Genomic_DNA"/>
</dbReference>
<reference evidence="2 3" key="1">
    <citation type="submission" date="2019-11" db="EMBL/GenBank/DDBJ databases">
        <title>Whole genome sequence of Oryza granulata.</title>
        <authorList>
            <person name="Li W."/>
        </authorList>
    </citation>
    <scope>NUCLEOTIDE SEQUENCE [LARGE SCALE GENOMIC DNA]</scope>
    <source>
        <strain evidence="3">cv. Menghai</strain>
        <tissue evidence="2">Leaf</tissue>
    </source>
</reference>
<organism evidence="2 3">
    <name type="scientific">Oryza meyeriana var. granulata</name>
    <dbReference type="NCBI Taxonomy" id="110450"/>
    <lineage>
        <taxon>Eukaryota</taxon>
        <taxon>Viridiplantae</taxon>
        <taxon>Streptophyta</taxon>
        <taxon>Embryophyta</taxon>
        <taxon>Tracheophyta</taxon>
        <taxon>Spermatophyta</taxon>
        <taxon>Magnoliopsida</taxon>
        <taxon>Liliopsida</taxon>
        <taxon>Poales</taxon>
        <taxon>Poaceae</taxon>
        <taxon>BOP clade</taxon>
        <taxon>Oryzoideae</taxon>
        <taxon>Oryzeae</taxon>
        <taxon>Oryzinae</taxon>
        <taxon>Oryza</taxon>
        <taxon>Oryza meyeriana</taxon>
    </lineage>
</organism>
<gene>
    <name evidence="2" type="ORF">E2562_003130</name>
</gene>
<proteinExistence type="predicted"/>
<feature type="compositionally biased region" description="Basic and acidic residues" evidence="1">
    <location>
        <begin position="38"/>
        <end position="47"/>
    </location>
</feature>
<comment type="caution">
    <text evidence="2">The sequence shown here is derived from an EMBL/GenBank/DDBJ whole genome shotgun (WGS) entry which is preliminary data.</text>
</comment>
<accession>A0A6G1E974</accession>
<evidence type="ECO:0000313" key="2">
    <source>
        <dbReference type="EMBL" id="KAF0921330.1"/>
    </source>
</evidence>
<evidence type="ECO:0008006" key="4">
    <source>
        <dbReference type="Google" id="ProtNLM"/>
    </source>
</evidence>
<dbReference type="Proteomes" id="UP000479710">
    <property type="component" value="Unassembled WGS sequence"/>
</dbReference>
<evidence type="ECO:0000313" key="3">
    <source>
        <dbReference type="Proteomes" id="UP000479710"/>
    </source>
</evidence>
<feature type="region of interest" description="Disordered" evidence="1">
    <location>
        <begin position="1"/>
        <end position="62"/>
    </location>
</feature>
<feature type="compositionally biased region" description="Polar residues" evidence="1">
    <location>
        <begin position="1"/>
        <end position="12"/>
    </location>
</feature>
<keyword evidence="3" id="KW-1185">Reference proteome</keyword>
<name>A0A6G1E974_9ORYZ</name>
<sequence>MTLSAPLSSTGPGAQMAQWRSTGVGERGGENGSGDAASAREEIDGGGRGKGRVAARARGQCG</sequence>
<evidence type="ECO:0000256" key="1">
    <source>
        <dbReference type="SAM" id="MobiDB-lite"/>
    </source>
</evidence>